<accession>A0A415E8P8</accession>
<dbReference type="Proteomes" id="UP000284841">
    <property type="component" value="Unassembled WGS sequence"/>
</dbReference>
<evidence type="ECO:0000259" key="1">
    <source>
        <dbReference type="SMART" id="SM00873"/>
    </source>
</evidence>
<dbReference type="OrthoDB" id="9789812at2"/>
<dbReference type="InterPro" id="IPR020825">
    <property type="entry name" value="Phe-tRNA_synthase-like_B3/B4"/>
</dbReference>
<dbReference type="Pfam" id="PF03483">
    <property type="entry name" value="B3_4"/>
    <property type="match status" value="1"/>
</dbReference>
<keyword evidence="3" id="KW-1185">Reference proteome</keyword>
<dbReference type="GO" id="GO:0003723">
    <property type="term" value="F:RNA binding"/>
    <property type="evidence" value="ECO:0007669"/>
    <property type="project" value="InterPro"/>
</dbReference>
<dbReference type="PANTHER" id="PTHR39209:SF2">
    <property type="entry name" value="CYTOPLASMIC PROTEIN"/>
    <property type="match status" value="1"/>
</dbReference>
<sequence length="139" mass="15772">MLYAFEAFYENGRTPLKPGNTIGSINKAVDIYNYVSLKHDFTCGGENLDQIQGDMVLGFARGDEPFVPLGEEENAPPREGELIYYDEEGAIVRSCLWREADRSKITETADNILLYMECINPERRDAFSQAVRVLAERKI</sequence>
<gene>
    <name evidence="2" type="ORF">DW099_01185</name>
</gene>
<dbReference type="Gene3D" id="3.50.40.10">
    <property type="entry name" value="Phenylalanyl-trna Synthetase, Chain B, domain 3"/>
    <property type="match status" value="1"/>
</dbReference>
<dbReference type="SUPFAM" id="SSF56037">
    <property type="entry name" value="PheT/TilS domain"/>
    <property type="match status" value="1"/>
</dbReference>
<protein>
    <recommendedName>
        <fullName evidence="1">B3/B4 tRNA-binding domain-containing protein</fullName>
    </recommendedName>
</protein>
<dbReference type="GeneID" id="83004848"/>
<dbReference type="PANTHER" id="PTHR39209">
    <property type="match status" value="1"/>
</dbReference>
<dbReference type="GO" id="GO:0004826">
    <property type="term" value="F:phenylalanine-tRNA ligase activity"/>
    <property type="evidence" value="ECO:0007669"/>
    <property type="project" value="InterPro"/>
</dbReference>
<dbReference type="STRING" id="1776384.GCA_900086585_02515"/>
<dbReference type="RefSeq" id="WP_118334260.1">
    <property type="nucleotide sequence ID" value="NZ_AP025568.1"/>
</dbReference>
<proteinExistence type="predicted"/>
<comment type="caution">
    <text evidence="2">The sequence shown here is derived from an EMBL/GenBank/DDBJ whole genome shotgun (WGS) entry which is preliminary data.</text>
</comment>
<reference evidence="2 3" key="1">
    <citation type="submission" date="2018-08" db="EMBL/GenBank/DDBJ databases">
        <title>A genome reference for cultivated species of the human gut microbiota.</title>
        <authorList>
            <person name="Zou Y."/>
            <person name="Xue W."/>
            <person name="Luo G."/>
        </authorList>
    </citation>
    <scope>NUCLEOTIDE SEQUENCE [LARGE SCALE GENOMIC DNA]</scope>
    <source>
        <strain evidence="2 3">AM07-24</strain>
    </source>
</reference>
<dbReference type="EMBL" id="QRMS01000001">
    <property type="protein sequence ID" value="RHJ90084.1"/>
    <property type="molecule type" value="Genomic_DNA"/>
</dbReference>
<dbReference type="SMART" id="SM00873">
    <property type="entry name" value="B3_4"/>
    <property type="match status" value="1"/>
</dbReference>
<evidence type="ECO:0000313" key="3">
    <source>
        <dbReference type="Proteomes" id="UP000284841"/>
    </source>
</evidence>
<feature type="domain" description="B3/B4 tRNA-binding" evidence="1">
    <location>
        <begin position="2"/>
        <end position="139"/>
    </location>
</feature>
<evidence type="ECO:0000313" key="2">
    <source>
        <dbReference type="EMBL" id="RHJ90084.1"/>
    </source>
</evidence>
<name>A0A415E8P8_9FIRM</name>
<organism evidence="2 3">
    <name type="scientific">Emergencia timonensis</name>
    <dbReference type="NCBI Taxonomy" id="1776384"/>
    <lineage>
        <taxon>Bacteria</taxon>
        <taxon>Bacillati</taxon>
        <taxon>Bacillota</taxon>
        <taxon>Clostridia</taxon>
        <taxon>Peptostreptococcales</taxon>
        <taxon>Anaerovoracaceae</taxon>
        <taxon>Emergencia</taxon>
    </lineage>
</organism>
<dbReference type="InterPro" id="IPR005146">
    <property type="entry name" value="B3/B4_tRNA-bd"/>
</dbReference>
<dbReference type="AlphaFoldDB" id="A0A415E8P8"/>